<evidence type="ECO:0000313" key="2">
    <source>
        <dbReference type="EMBL" id="XBH07970.1"/>
    </source>
</evidence>
<organism evidence="2">
    <name type="scientific">Singulisphaera sp. Ch08</name>
    <dbReference type="NCBI Taxonomy" id="3120278"/>
    <lineage>
        <taxon>Bacteria</taxon>
        <taxon>Pseudomonadati</taxon>
        <taxon>Planctomycetota</taxon>
        <taxon>Planctomycetia</taxon>
        <taxon>Isosphaerales</taxon>
        <taxon>Isosphaeraceae</taxon>
        <taxon>Singulisphaera</taxon>
    </lineage>
</organism>
<dbReference type="EMBL" id="CP155447">
    <property type="protein sequence ID" value="XBH07970.1"/>
    <property type="molecule type" value="Genomic_DNA"/>
</dbReference>
<feature type="compositionally biased region" description="Polar residues" evidence="1">
    <location>
        <begin position="320"/>
        <end position="334"/>
    </location>
</feature>
<accession>A0AAU7CSN5</accession>
<reference evidence="2" key="1">
    <citation type="submission" date="2024-05" db="EMBL/GenBank/DDBJ databases">
        <title>Planctomycetes of the genus Singulisphaera possess chitinolytic capabilities.</title>
        <authorList>
            <person name="Ivanova A."/>
        </authorList>
    </citation>
    <scope>NUCLEOTIDE SEQUENCE</scope>
    <source>
        <strain evidence="2">Ch08T</strain>
    </source>
</reference>
<proteinExistence type="predicted"/>
<sequence length="405" mass="43588">MNAALSLFVIALLGADSSPNRGTPPIQYRVKLLEMDGLKWRESIYARLQPVARQGSCVIWTANQEVIKPLVDRASRVLMSPQLMADPDAVAAYSQRTTRKVASQLTRHADGPLDHAVAVAYTTDHEDLREGCQFTMSGRKLDQGMLVRMVVEEVKVTAVHQVKLAEFVPKKDEQGEQTILNPKLDVPEVVRGTLEGEWLIPNGGVLVASLGAHTLDDGTGKAIVRERLMLIEASPASVRTTVDLTQAVGRSFTYVAPARVSTIPMPDRIPAMAGQVPAMPSRSLPMARTADGTPVPLPPLPESQVPPPTSLPGSSEPCATPQTVPPTNSANDESVTPPVKDNGATKSIDLESHKASYHPESSTTDTLEASVRGYWAAIKPYLLRLPLGPGFDVEISATVKPSIKP</sequence>
<protein>
    <submittedName>
        <fullName evidence="2">Uncharacterized protein</fullName>
    </submittedName>
</protein>
<feature type="region of interest" description="Disordered" evidence="1">
    <location>
        <begin position="282"/>
        <end position="366"/>
    </location>
</feature>
<feature type="compositionally biased region" description="Pro residues" evidence="1">
    <location>
        <begin position="295"/>
        <end position="310"/>
    </location>
</feature>
<evidence type="ECO:0000256" key="1">
    <source>
        <dbReference type="SAM" id="MobiDB-lite"/>
    </source>
</evidence>
<dbReference type="AlphaFoldDB" id="A0AAU7CSN5"/>
<dbReference type="RefSeq" id="WP_406700807.1">
    <property type="nucleotide sequence ID" value="NZ_CP155447.1"/>
</dbReference>
<name>A0AAU7CSN5_9BACT</name>
<gene>
    <name evidence="2" type="ORF">V5E97_18630</name>
</gene>